<feature type="region of interest" description="Disordered" evidence="4">
    <location>
        <begin position="339"/>
        <end position="377"/>
    </location>
</feature>
<dbReference type="GO" id="GO:0080008">
    <property type="term" value="C:Cul4-RING E3 ubiquitin ligase complex"/>
    <property type="evidence" value="ECO:0007669"/>
    <property type="project" value="TreeGrafter"/>
</dbReference>
<sequence>MPAWRSFDDGSTLAARLHNLRTGGGGFGRFGVGSSSIIGGARSVTASTTFRKRSQFTDDFLARLDRIDTLGGLDAEGDHVGHSGCVNALAWSPSGDKLATGSDDQNIILWRFGTRHLHPSATRTSREDRGEDRHFPELDMAMSDVIQTGHRGNIFSVKWAPNSSDSRLFSCAGDSTVRVFDLNRASSTSFRDEHTNAGREYRQWPRDNGVCTRVLRCHKSRAKRISTENSPDVFLTCAEDGEVRQMDLRLPHTCGPSQGYGHGCPRPLVAHNMELYSLSVSKMEPWLFCVAGTSAQAYLHDRRMIPRLLSAEWGATVDSESVARTQCVRRFARPPYEYSAAKEEAEEEEEDEEGEGGPTLHREGADGEARVEARRRRQRKWERAHITAVKISESNGRDLLASYSGDAVYKFDLKGEPNVIHGRNSDADASIDGKGKGTMRSSKRKKASHSPPRRSDGWEFASLAKRKLSRGVDVKRLQRRTTAILFPRPAQLSSARFDAALLELDELEKATEQSLENGGGGVADGAVARLCRTLLVLHSSRRSQEDDDEQGPGPGQVQGDVVDVEHAKLVLGQAREHVLLRDEFVPLLDELEEAVNWNATGQIEKLEATLWDTAQEIVKRAWGEDSFTGPERIQVVDEERSHLEKLAAEESEASVSGEEEVLEEDTLEEDTHEEEADERGQIDMPMARFLRDDVLQGAHAMDEDEEDGGEGEEMSIQEDEDSELDSEAYDISIERASDDDDDAGDLDESVGGKSPIVYPVARYAGHANNETVKDCGFLGPNDEHVWSGSDSGHFFVWDNIDERLKALFKGDDCVTNVVQPHPLLPVLAASGIDDTVKLFGPVGPGSRKLADRLKDREDIIRKNRKQRRGGAGISSRAIMQLFASHIMREQGGEGGATRVVNADGEEEECVVM</sequence>
<dbReference type="SMART" id="SM00320">
    <property type="entry name" value="WD40"/>
    <property type="match status" value="7"/>
</dbReference>
<dbReference type="InParanoid" id="A0A316YHF3"/>
<accession>A0A316YHF3</accession>
<dbReference type="GeneID" id="37047134"/>
<evidence type="ECO:0000313" key="6">
    <source>
        <dbReference type="Proteomes" id="UP000245768"/>
    </source>
</evidence>
<dbReference type="GO" id="GO:0045717">
    <property type="term" value="P:negative regulation of fatty acid biosynthetic process"/>
    <property type="evidence" value="ECO:0007669"/>
    <property type="project" value="TreeGrafter"/>
</dbReference>
<feature type="repeat" description="WD" evidence="3">
    <location>
        <begin position="147"/>
        <end position="190"/>
    </location>
</feature>
<feature type="compositionally biased region" description="Basic and acidic residues" evidence="4">
    <location>
        <begin position="360"/>
        <end position="372"/>
    </location>
</feature>
<dbReference type="GO" id="GO:0005737">
    <property type="term" value="C:cytoplasm"/>
    <property type="evidence" value="ECO:0007669"/>
    <property type="project" value="TreeGrafter"/>
</dbReference>
<evidence type="ECO:0000256" key="1">
    <source>
        <dbReference type="ARBA" id="ARBA00022574"/>
    </source>
</evidence>
<keyword evidence="6" id="KW-1185">Reference proteome</keyword>
<dbReference type="Pfam" id="PF00400">
    <property type="entry name" value="WD40"/>
    <property type="match status" value="2"/>
</dbReference>
<evidence type="ECO:0000256" key="3">
    <source>
        <dbReference type="PROSITE-ProRule" id="PRU00221"/>
    </source>
</evidence>
<dbReference type="FunCoup" id="A0A316YHF3">
    <property type="interactions" value="54"/>
</dbReference>
<feature type="region of interest" description="Disordered" evidence="4">
    <location>
        <begin position="540"/>
        <end position="559"/>
    </location>
</feature>
<dbReference type="PROSITE" id="PS50082">
    <property type="entry name" value="WD_REPEATS_2"/>
    <property type="match status" value="2"/>
</dbReference>
<dbReference type="AlphaFoldDB" id="A0A316YHF3"/>
<dbReference type="SUPFAM" id="SSF50978">
    <property type="entry name" value="WD40 repeat-like"/>
    <property type="match status" value="1"/>
</dbReference>
<keyword evidence="1 3" id="KW-0853">WD repeat</keyword>
<evidence type="ECO:0000313" key="5">
    <source>
        <dbReference type="EMBL" id="PWN88274.1"/>
    </source>
</evidence>
<feature type="region of interest" description="Disordered" evidence="4">
    <location>
        <begin position="701"/>
        <end position="725"/>
    </location>
</feature>
<dbReference type="Gene3D" id="2.130.10.10">
    <property type="entry name" value="YVTN repeat-like/Quinoprotein amine dehydrogenase"/>
    <property type="match status" value="2"/>
</dbReference>
<protein>
    <submittedName>
        <fullName evidence="5">WD40 repeat-like protein</fullName>
    </submittedName>
</protein>
<feature type="compositionally biased region" description="Acidic residues" evidence="4">
    <location>
        <begin position="344"/>
        <end position="355"/>
    </location>
</feature>
<feature type="compositionally biased region" description="Acidic residues" evidence="4">
    <location>
        <begin position="702"/>
        <end position="725"/>
    </location>
</feature>
<dbReference type="InterPro" id="IPR015943">
    <property type="entry name" value="WD40/YVTN_repeat-like_dom_sf"/>
</dbReference>
<dbReference type="InterPro" id="IPR001680">
    <property type="entry name" value="WD40_rpt"/>
</dbReference>
<feature type="compositionally biased region" description="Basic and acidic residues" evidence="4">
    <location>
        <begin position="423"/>
        <end position="435"/>
    </location>
</feature>
<dbReference type="PANTHER" id="PTHR15574:SF40">
    <property type="entry name" value="WD AND TETRATRICOPEPTIDE REPEATS PROTEIN 1"/>
    <property type="match status" value="1"/>
</dbReference>
<evidence type="ECO:0000256" key="4">
    <source>
        <dbReference type="SAM" id="MobiDB-lite"/>
    </source>
</evidence>
<name>A0A316YHF3_9BASI</name>
<keyword evidence="2" id="KW-0677">Repeat</keyword>
<dbReference type="RefSeq" id="XP_025375472.1">
    <property type="nucleotide sequence ID" value="XM_025525218.1"/>
</dbReference>
<reference evidence="5 6" key="1">
    <citation type="journal article" date="2018" name="Mol. Biol. Evol.">
        <title>Broad Genomic Sampling Reveals a Smut Pathogenic Ancestry of the Fungal Clade Ustilaginomycotina.</title>
        <authorList>
            <person name="Kijpornyongpan T."/>
            <person name="Mondo S.J."/>
            <person name="Barry K."/>
            <person name="Sandor L."/>
            <person name="Lee J."/>
            <person name="Lipzen A."/>
            <person name="Pangilinan J."/>
            <person name="LaButti K."/>
            <person name="Hainaut M."/>
            <person name="Henrissat B."/>
            <person name="Grigoriev I.V."/>
            <person name="Spatafora J.W."/>
            <person name="Aime M.C."/>
        </authorList>
    </citation>
    <scope>NUCLEOTIDE SEQUENCE [LARGE SCALE GENOMIC DNA]</scope>
    <source>
        <strain evidence="5 6">MCA 4198</strain>
    </source>
</reference>
<dbReference type="InterPro" id="IPR036322">
    <property type="entry name" value="WD40_repeat_dom_sf"/>
</dbReference>
<dbReference type="PROSITE" id="PS50294">
    <property type="entry name" value="WD_REPEATS_REGION"/>
    <property type="match status" value="1"/>
</dbReference>
<dbReference type="OrthoDB" id="2414538at2759"/>
<evidence type="ECO:0000256" key="2">
    <source>
        <dbReference type="ARBA" id="ARBA00022737"/>
    </source>
</evidence>
<dbReference type="PANTHER" id="PTHR15574">
    <property type="entry name" value="WD REPEAT DOMAIN-CONTAINING FAMILY"/>
    <property type="match status" value="1"/>
</dbReference>
<gene>
    <name evidence="5" type="ORF">FA10DRAFT_303255</name>
</gene>
<dbReference type="InterPro" id="IPR045151">
    <property type="entry name" value="DCAF8"/>
</dbReference>
<feature type="region of interest" description="Disordered" evidence="4">
    <location>
        <begin position="417"/>
        <end position="458"/>
    </location>
</feature>
<feature type="region of interest" description="Disordered" evidence="4">
    <location>
        <begin position="645"/>
        <end position="685"/>
    </location>
</feature>
<feature type="repeat" description="WD" evidence="3">
    <location>
        <begin position="79"/>
        <end position="110"/>
    </location>
</feature>
<dbReference type="EMBL" id="KZ819638">
    <property type="protein sequence ID" value="PWN88274.1"/>
    <property type="molecule type" value="Genomic_DNA"/>
</dbReference>
<proteinExistence type="predicted"/>
<feature type="compositionally biased region" description="Acidic residues" evidence="4">
    <location>
        <begin position="649"/>
        <end position="677"/>
    </location>
</feature>
<dbReference type="STRING" id="215250.A0A316YHF3"/>
<dbReference type="Proteomes" id="UP000245768">
    <property type="component" value="Unassembled WGS sequence"/>
</dbReference>
<feature type="compositionally biased region" description="Basic residues" evidence="4">
    <location>
        <begin position="441"/>
        <end position="452"/>
    </location>
</feature>
<organism evidence="5 6">
    <name type="scientific">Acaromyces ingoldii</name>
    <dbReference type="NCBI Taxonomy" id="215250"/>
    <lineage>
        <taxon>Eukaryota</taxon>
        <taxon>Fungi</taxon>
        <taxon>Dikarya</taxon>
        <taxon>Basidiomycota</taxon>
        <taxon>Ustilaginomycotina</taxon>
        <taxon>Exobasidiomycetes</taxon>
        <taxon>Exobasidiales</taxon>
        <taxon>Cryptobasidiaceae</taxon>
        <taxon>Acaromyces</taxon>
    </lineage>
</organism>